<proteinExistence type="predicted"/>
<dbReference type="AlphaFoldDB" id="A0A6C0CKI6"/>
<organism evidence="1">
    <name type="scientific">viral metagenome</name>
    <dbReference type="NCBI Taxonomy" id="1070528"/>
    <lineage>
        <taxon>unclassified sequences</taxon>
        <taxon>metagenomes</taxon>
        <taxon>organismal metagenomes</taxon>
    </lineage>
</organism>
<name>A0A6C0CKI6_9ZZZZ</name>
<dbReference type="EMBL" id="MN739436">
    <property type="protein sequence ID" value="QHT04672.1"/>
    <property type="molecule type" value="Genomic_DNA"/>
</dbReference>
<accession>A0A6C0CKI6</accession>
<sequence>MTVRHYLKLASRATTRALKITKDTSVSHLSQKLTREPGECRLRKLCDGTQAVCGTAGTVAAVMWSIKNNADPLSMVFVTCLTGSVCAGVANSFCRCAYPRKNPEKSS</sequence>
<evidence type="ECO:0000313" key="1">
    <source>
        <dbReference type="EMBL" id="QHT04672.1"/>
    </source>
</evidence>
<reference evidence="1" key="1">
    <citation type="journal article" date="2020" name="Nature">
        <title>Giant virus diversity and host interactions through global metagenomics.</title>
        <authorList>
            <person name="Schulz F."/>
            <person name="Roux S."/>
            <person name="Paez-Espino D."/>
            <person name="Jungbluth S."/>
            <person name="Walsh D.A."/>
            <person name="Denef V.J."/>
            <person name="McMahon K.D."/>
            <person name="Konstantinidis K.T."/>
            <person name="Eloe-Fadrosh E.A."/>
            <person name="Kyrpides N.C."/>
            <person name="Woyke T."/>
        </authorList>
    </citation>
    <scope>NUCLEOTIDE SEQUENCE</scope>
    <source>
        <strain evidence="1">GVMAG-M-3300021343-4</strain>
    </source>
</reference>
<protein>
    <submittedName>
        <fullName evidence="1">Uncharacterized protein</fullName>
    </submittedName>
</protein>